<evidence type="ECO:0000313" key="13">
    <source>
        <dbReference type="Proteomes" id="UP001526426"/>
    </source>
</evidence>
<dbReference type="SUPFAM" id="SSF52374">
    <property type="entry name" value="Nucleotidylyl transferase"/>
    <property type="match status" value="1"/>
</dbReference>
<dbReference type="Gene3D" id="3.40.50.620">
    <property type="entry name" value="HUPs"/>
    <property type="match status" value="1"/>
</dbReference>
<organism evidence="12 13">
    <name type="scientific">Spirulina subsalsa FACHB-351</name>
    <dbReference type="NCBI Taxonomy" id="234711"/>
    <lineage>
        <taxon>Bacteria</taxon>
        <taxon>Bacillati</taxon>
        <taxon>Cyanobacteriota</taxon>
        <taxon>Cyanophyceae</taxon>
        <taxon>Spirulinales</taxon>
        <taxon>Spirulinaceae</taxon>
        <taxon>Spirulina</taxon>
    </lineage>
</organism>
<dbReference type="InterPro" id="IPR014729">
    <property type="entry name" value="Rossmann-like_a/b/a_fold"/>
</dbReference>
<keyword evidence="4" id="KW-0662">Pyridine nucleotide biosynthesis</keyword>
<evidence type="ECO:0000256" key="2">
    <source>
        <dbReference type="ARBA" id="ARBA00005019"/>
    </source>
</evidence>
<comment type="catalytic activity">
    <reaction evidence="10">
        <text>nicotinate beta-D-ribonucleotide + ATP + H(+) = deamido-NAD(+) + diphosphate</text>
        <dbReference type="Rhea" id="RHEA:22860"/>
        <dbReference type="ChEBI" id="CHEBI:15378"/>
        <dbReference type="ChEBI" id="CHEBI:30616"/>
        <dbReference type="ChEBI" id="CHEBI:33019"/>
        <dbReference type="ChEBI" id="CHEBI:57502"/>
        <dbReference type="ChEBI" id="CHEBI:58437"/>
        <dbReference type="EC" id="2.7.7.18"/>
    </reaction>
</comment>
<evidence type="ECO:0000256" key="9">
    <source>
        <dbReference type="ARBA" id="ARBA00023027"/>
    </source>
</evidence>
<evidence type="ECO:0000256" key="3">
    <source>
        <dbReference type="ARBA" id="ARBA00012389"/>
    </source>
</evidence>
<dbReference type="Pfam" id="PF01467">
    <property type="entry name" value="CTP_transf_like"/>
    <property type="match status" value="1"/>
</dbReference>
<reference evidence="12 13" key="1">
    <citation type="submission" date="2021-08" db="EMBL/GenBank/DDBJ databases">
        <title>Draft genome sequence of Spirulina subsalsa with high tolerance to salinity and hype-accumulation of phycocyanin.</title>
        <authorList>
            <person name="Pei H."/>
            <person name="Jiang L."/>
        </authorList>
    </citation>
    <scope>NUCLEOTIDE SEQUENCE [LARGE SCALE GENOMIC DNA]</scope>
    <source>
        <strain evidence="12 13">FACHB-351</strain>
    </source>
</reference>
<dbReference type="PANTHER" id="PTHR39321:SF3">
    <property type="entry name" value="PHOSPHOPANTETHEINE ADENYLYLTRANSFERASE"/>
    <property type="match status" value="1"/>
</dbReference>
<accession>A0ABT3L9Q3</accession>
<dbReference type="Proteomes" id="UP001526426">
    <property type="component" value="Unassembled WGS sequence"/>
</dbReference>
<comment type="pathway">
    <text evidence="2">Cofactor biosynthesis; NAD(+) biosynthesis; deamido-NAD(+) from nicotinate D-ribonucleotide: step 1/1.</text>
</comment>
<evidence type="ECO:0000256" key="1">
    <source>
        <dbReference type="ARBA" id="ARBA00002324"/>
    </source>
</evidence>
<keyword evidence="8" id="KW-0067">ATP-binding</keyword>
<keyword evidence="6 12" id="KW-0548">Nucleotidyltransferase</keyword>
<protein>
    <recommendedName>
        <fullName evidence="3">nicotinate-nucleotide adenylyltransferase</fullName>
        <ecNumber evidence="3">2.7.7.18</ecNumber>
    </recommendedName>
</protein>
<evidence type="ECO:0000259" key="11">
    <source>
        <dbReference type="Pfam" id="PF01467"/>
    </source>
</evidence>
<dbReference type="InterPro" id="IPR004821">
    <property type="entry name" value="Cyt_trans-like"/>
</dbReference>
<name>A0ABT3L9Q3_9CYAN</name>
<dbReference type="NCBIfam" id="TIGR00125">
    <property type="entry name" value="cyt_tran_rel"/>
    <property type="match status" value="1"/>
</dbReference>
<feature type="non-terminal residue" evidence="12">
    <location>
        <position position="154"/>
    </location>
</feature>
<keyword evidence="5" id="KW-0808">Transferase</keyword>
<evidence type="ECO:0000256" key="6">
    <source>
        <dbReference type="ARBA" id="ARBA00022695"/>
    </source>
</evidence>
<proteinExistence type="predicted"/>
<dbReference type="EC" id="2.7.7.18" evidence="3"/>
<evidence type="ECO:0000313" key="12">
    <source>
        <dbReference type="EMBL" id="MCW6038231.1"/>
    </source>
</evidence>
<gene>
    <name evidence="12" type="ORF">K4A83_18415</name>
</gene>
<dbReference type="RefSeq" id="WP_265266134.1">
    <property type="nucleotide sequence ID" value="NZ_JAIHOM010000119.1"/>
</dbReference>
<keyword evidence="9" id="KW-0520">NAD</keyword>
<evidence type="ECO:0000256" key="5">
    <source>
        <dbReference type="ARBA" id="ARBA00022679"/>
    </source>
</evidence>
<dbReference type="CDD" id="cd02165">
    <property type="entry name" value="NMNAT"/>
    <property type="match status" value="1"/>
</dbReference>
<evidence type="ECO:0000256" key="4">
    <source>
        <dbReference type="ARBA" id="ARBA00022642"/>
    </source>
</evidence>
<feature type="domain" description="Cytidyltransferase-like" evidence="11">
    <location>
        <begin position="7"/>
        <end position="140"/>
    </location>
</feature>
<dbReference type="GO" id="GO:0016779">
    <property type="term" value="F:nucleotidyltransferase activity"/>
    <property type="evidence" value="ECO:0007669"/>
    <property type="project" value="UniProtKB-KW"/>
</dbReference>
<keyword evidence="13" id="KW-1185">Reference proteome</keyword>
<sequence>MKQKRGILGGTFDPIHQGHLTLAQVALTQGQLDQILWIPDGDAPHKAQKRRSPYVDRCSMVEQAIAPYPHFHLEIPPAHPTPHYSIHTFQHLQATYPPSEWYWIVGFDTFQTLPRWYQRHQLIPALQWLVAPRPPLPCHLQPIIEQLHDQGINI</sequence>
<evidence type="ECO:0000256" key="8">
    <source>
        <dbReference type="ARBA" id="ARBA00022840"/>
    </source>
</evidence>
<dbReference type="InterPro" id="IPR005248">
    <property type="entry name" value="NadD/NMNAT"/>
</dbReference>
<comment type="caution">
    <text evidence="12">The sequence shown here is derived from an EMBL/GenBank/DDBJ whole genome shotgun (WGS) entry which is preliminary data.</text>
</comment>
<evidence type="ECO:0000256" key="10">
    <source>
        <dbReference type="ARBA" id="ARBA00048721"/>
    </source>
</evidence>
<keyword evidence="7" id="KW-0547">Nucleotide-binding</keyword>
<evidence type="ECO:0000256" key="7">
    <source>
        <dbReference type="ARBA" id="ARBA00022741"/>
    </source>
</evidence>
<comment type="function">
    <text evidence="1">Catalyzes the reversible adenylation of nicotinate mononucleotide (NaMN) to nicotinic acid adenine dinucleotide (NaAD).</text>
</comment>
<dbReference type="EMBL" id="JAIHOM010000119">
    <property type="protein sequence ID" value="MCW6038231.1"/>
    <property type="molecule type" value="Genomic_DNA"/>
</dbReference>
<dbReference type="PANTHER" id="PTHR39321">
    <property type="entry name" value="NICOTINATE-NUCLEOTIDE ADENYLYLTRANSFERASE-RELATED"/>
    <property type="match status" value="1"/>
</dbReference>